<comment type="caution">
    <text evidence="1">The sequence shown here is derived from an EMBL/GenBank/DDBJ whole genome shotgun (WGS) entry which is preliminary data.</text>
</comment>
<name>A0ABT0P8J7_9HYPH</name>
<organism evidence="1 2">
    <name type="scientific">Bartonella bilalgolemii</name>
    <dbReference type="NCBI Taxonomy" id="2942911"/>
    <lineage>
        <taxon>Bacteria</taxon>
        <taxon>Pseudomonadati</taxon>
        <taxon>Pseudomonadota</taxon>
        <taxon>Alphaproteobacteria</taxon>
        <taxon>Hyphomicrobiales</taxon>
        <taxon>Bartonellaceae</taxon>
        <taxon>Bartonella</taxon>
    </lineage>
</organism>
<proteinExistence type="predicted"/>
<dbReference type="Proteomes" id="UP001523003">
    <property type="component" value="Unassembled WGS sequence"/>
</dbReference>
<accession>A0ABT0P8J7</accession>
<dbReference type="EMBL" id="JAMCOF010000005">
    <property type="protein sequence ID" value="MCL6229804.1"/>
    <property type="molecule type" value="Genomic_DNA"/>
</dbReference>
<evidence type="ECO:0000313" key="1">
    <source>
        <dbReference type="EMBL" id="MCL6229804.1"/>
    </source>
</evidence>
<sequence length="56" mass="6120">MPIPHHTHAFTIEPATKEEFKKGFLNSKALCSYFSGELSGLFGGIFCNSGSRKKDG</sequence>
<protein>
    <submittedName>
        <fullName evidence="1">Uncharacterized protein</fullName>
    </submittedName>
</protein>
<reference evidence="1 2" key="1">
    <citation type="submission" date="2022-05" db="EMBL/GenBank/DDBJ databases">
        <title>Description of the Bartonella bilalgolemii sp. nov. Isolated from Apodemus uralensis (Pallas 1811).</title>
        <authorList>
            <person name="Zgheib R."/>
            <person name="Celebi B."/>
        </authorList>
    </citation>
    <scope>NUCLEOTIDE SEQUENCE [LARGE SCALE GENOMIC DNA]</scope>
    <source>
        <strain evidence="1 2">G70</strain>
    </source>
</reference>
<keyword evidence="2" id="KW-1185">Reference proteome</keyword>
<gene>
    <name evidence="1" type="ORF">M4Z11_04195</name>
</gene>
<dbReference type="RefSeq" id="WP_249676663.1">
    <property type="nucleotide sequence ID" value="NZ_JAMCOF010000005.1"/>
</dbReference>
<evidence type="ECO:0000313" key="2">
    <source>
        <dbReference type="Proteomes" id="UP001523003"/>
    </source>
</evidence>